<reference evidence="5" key="1">
    <citation type="submission" date="2023-06" db="EMBL/GenBank/DDBJ databases">
        <title>Genome-scale phylogeny and comparative genomics of the fungal order Sordariales.</title>
        <authorList>
            <consortium name="Lawrence Berkeley National Laboratory"/>
            <person name="Hensen N."/>
            <person name="Bonometti L."/>
            <person name="Westerberg I."/>
            <person name="Brannstrom I.O."/>
            <person name="Guillou S."/>
            <person name="Cros-Aarteil S."/>
            <person name="Calhoun S."/>
            <person name="Haridas S."/>
            <person name="Kuo A."/>
            <person name="Mondo S."/>
            <person name="Pangilinan J."/>
            <person name="Riley R."/>
            <person name="LaButti K."/>
            <person name="Andreopoulos B."/>
            <person name="Lipzen A."/>
            <person name="Chen C."/>
            <person name="Yanf M."/>
            <person name="Daum C."/>
            <person name="Ng V."/>
            <person name="Clum A."/>
            <person name="Steindorff A."/>
            <person name="Ohm R."/>
            <person name="Martin F."/>
            <person name="Silar P."/>
            <person name="Natvig D."/>
            <person name="Lalanne C."/>
            <person name="Gautier V."/>
            <person name="Ament-velasquez S.L."/>
            <person name="Kruys A."/>
            <person name="Hutchinson M.I."/>
            <person name="Powell A.J."/>
            <person name="Barry K."/>
            <person name="Miller A.N."/>
            <person name="Grigoriev I.V."/>
            <person name="Debuchy R."/>
            <person name="Gladieux P."/>
            <person name="Thoren M.H."/>
            <person name="Johannesson H."/>
        </authorList>
    </citation>
    <scope>NUCLEOTIDE SEQUENCE</scope>
    <source>
        <strain evidence="5">SMH3391-2</strain>
    </source>
</reference>
<sequence>MDQTVNNGFISVAIQYRLGAFGFLSSAALVEHGGLPNAALHDMRFALQWVEKYISRFGGDPDQVTIGGESAGGGSVMLLAMANGGEEKTSLFRRAISSSPYLPTQPNFDDPLPTEYYQEFARRAGCLSPDSDSAFKCLQNADTLVLQNASAYTSYGAKYGQWSFIPVTDGKLIRKRPTEQLREGKVNGEAILTGNNANEGNNFVPQNITTESHFISFLKLNYPLLSPANLAAVMKLYSIDTDTTAPSTRFDTDGLHPPYATSMSAFASGWQQAANNLYAETTFVCSANWLADAFTVTGNTLKYGDPLRPNRTAWRYQFSIPNAFHGQDVAPLLADPTVPDARIQSEEFRRGFQSIWGRFIVAGDPTLPGELTGASDSGDGGNWFDGSWWNARGWHEMLNINVTEGTTPQGVNWAVVDGNEWEGWRRERCGLWAELGEVIRQ</sequence>
<evidence type="ECO:0000256" key="2">
    <source>
        <dbReference type="ARBA" id="ARBA00022801"/>
    </source>
</evidence>
<comment type="caution">
    <text evidence="5">The sequence shown here is derived from an EMBL/GenBank/DDBJ whole genome shotgun (WGS) entry which is preliminary data.</text>
</comment>
<dbReference type="InterPro" id="IPR019826">
    <property type="entry name" value="Carboxylesterase_B_AS"/>
</dbReference>
<dbReference type="InterPro" id="IPR050309">
    <property type="entry name" value="Type-B_Carboxylest/Lipase"/>
</dbReference>
<dbReference type="EC" id="3.1.1.-" evidence="3"/>
<dbReference type="InterPro" id="IPR029058">
    <property type="entry name" value="AB_hydrolase_fold"/>
</dbReference>
<dbReference type="EMBL" id="JAULSR010000003">
    <property type="protein sequence ID" value="KAK0625187.1"/>
    <property type="molecule type" value="Genomic_DNA"/>
</dbReference>
<evidence type="ECO:0000256" key="3">
    <source>
        <dbReference type="RuleBase" id="RU361235"/>
    </source>
</evidence>
<dbReference type="Pfam" id="PF00135">
    <property type="entry name" value="COesterase"/>
    <property type="match status" value="1"/>
</dbReference>
<dbReference type="InterPro" id="IPR002018">
    <property type="entry name" value="CarbesteraseB"/>
</dbReference>
<dbReference type="Proteomes" id="UP001174934">
    <property type="component" value="Unassembled WGS sequence"/>
</dbReference>
<evidence type="ECO:0000259" key="4">
    <source>
        <dbReference type="Pfam" id="PF00135"/>
    </source>
</evidence>
<protein>
    <recommendedName>
        <fullName evidence="3">Carboxylic ester hydrolase</fullName>
        <ecNumber evidence="3">3.1.1.-</ecNumber>
    </recommendedName>
</protein>
<accession>A0AA39X0T4</accession>
<evidence type="ECO:0000256" key="1">
    <source>
        <dbReference type="ARBA" id="ARBA00005964"/>
    </source>
</evidence>
<feature type="domain" description="Carboxylesterase type B" evidence="4">
    <location>
        <begin position="8"/>
        <end position="367"/>
    </location>
</feature>
<dbReference type="SUPFAM" id="SSF53474">
    <property type="entry name" value="alpha/beta-Hydrolases"/>
    <property type="match status" value="1"/>
</dbReference>
<comment type="similarity">
    <text evidence="1 3">Belongs to the type-B carboxylesterase/lipase family.</text>
</comment>
<gene>
    <name evidence="5" type="ORF">B0T17DRAFT_492301</name>
</gene>
<evidence type="ECO:0000313" key="5">
    <source>
        <dbReference type="EMBL" id="KAK0625187.1"/>
    </source>
</evidence>
<evidence type="ECO:0000313" key="6">
    <source>
        <dbReference type="Proteomes" id="UP001174934"/>
    </source>
</evidence>
<proteinExistence type="inferred from homology"/>
<keyword evidence="2 3" id="KW-0378">Hydrolase</keyword>
<dbReference type="Gene3D" id="3.40.50.1820">
    <property type="entry name" value="alpha/beta hydrolase"/>
    <property type="match status" value="1"/>
</dbReference>
<dbReference type="GO" id="GO:0016787">
    <property type="term" value="F:hydrolase activity"/>
    <property type="evidence" value="ECO:0007669"/>
    <property type="project" value="UniProtKB-KW"/>
</dbReference>
<organism evidence="5 6">
    <name type="scientific">Bombardia bombarda</name>
    <dbReference type="NCBI Taxonomy" id="252184"/>
    <lineage>
        <taxon>Eukaryota</taxon>
        <taxon>Fungi</taxon>
        <taxon>Dikarya</taxon>
        <taxon>Ascomycota</taxon>
        <taxon>Pezizomycotina</taxon>
        <taxon>Sordariomycetes</taxon>
        <taxon>Sordariomycetidae</taxon>
        <taxon>Sordariales</taxon>
        <taxon>Lasiosphaeriaceae</taxon>
        <taxon>Bombardia</taxon>
    </lineage>
</organism>
<dbReference type="PANTHER" id="PTHR11559">
    <property type="entry name" value="CARBOXYLESTERASE"/>
    <property type="match status" value="1"/>
</dbReference>
<dbReference type="PROSITE" id="PS00122">
    <property type="entry name" value="CARBOXYLESTERASE_B_1"/>
    <property type="match status" value="1"/>
</dbReference>
<name>A0AA39X0T4_9PEZI</name>
<keyword evidence="6" id="KW-1185">Reference proteome</keyword>
<dbReference type="AlphaFoldDB" id="A0AA39X0T4"/>